<evidence type="ECO:0000256" key="4">
    <source>
        <dbReference type="ARBA" id="ARBA00015376"/>
    </source>
</evidence>
<comment type="subcellular location">
    <subcellularLocation>
        <location evidence="1">Periplasm</location>
    </subcellularLocation>
</comment>
<evidence type="ECO:0000313" key="9">
    <source>
        <dbReference type="EMBL" id="PQJ94975.1"/>
    </source>
</evidence>
<dbReference type="InterPro" id="IPR007444">
    <property type="entry name" value="Glucan_biosyn_MdoG_C"/>
</dbReference>
<keyword evidence="10" id="KW-1185">Reference proteome</keyword>
<dbReference type="InterPro" id="IPR014438">
    <property type="entry name" value="Glucan_biosyn_MdoG/MdoD"/>
</dbReference>
<dbReference type="PANTHER" id="PTHR30504">
    <property type="entry name" value="GLUCANS BIOSYNTHESIS PROTEIN"/>
    <property type="match status" value="1"/>
</dbReference>
<dbReference type="AlphaFoldDB" id="A0A2S7XML2"/>
<evidence type="ECO:0000256" key="2">
    <source>
        <dbReference type="ARBA" id="ARBA00005001"/>
    </source>
</evidence>
<dbReference type="InterPro" id="IPR014756">
    <property type="entry name" value="Ig_E-set"/>
</dbReference>
<dbReference type="InterPro" id="IPR014718">
    <property type="entry name" value="GH-type_carb-bd"/>
</dbReference>
<dbReference type="Gene3D" id="2.70.98.10">
    <property type="match status" value="1"/>
</dbReference>
<dbReference type="Pfam" id="PF04349">
    <property type="entry name" value="MdoG"/>
    <property type="match status" value="1"/>
</dbReference>
<evidence type="ECO:0000256" key="1">
    <source>
        <dbReference type="ARBA" id="ARBA00004418"/>
    </source>
</evidence>
<sequence>MIPRIVGFIPLSLAVALMSNVWADTEDAAQNTATTEFSLANVAQRAAELAQTPYEPDRPELPHYLANLDYDHYRDIRFNPARNFWRNEGLPFQVNFFHRGFLSQDRVTINFIDDNGQAAPAIFEHDLFNYGKNLVPDDMPGDLGYAGLRLMYPLNRPDIFDDLAVFQGASYFRALGKDLNYGLSARGLAIDTGLPSREEFPVFREFWIHRPTPDAKSITLYGLLDSDSVTGAYQFIIHPGVETVIDVKAKLFFRKSVQKLGIAPLTSMFFHGEDTDRFIDDFRPEVHDSDGLLIETSYGERIWRPLVNPIGLRVSNFQVENPRSFALLQRDRNFHNYEDLEAHYHNRPSAVVEPQGNWGKGVVELVEIPSNAERYDNIGAYWIPERPTAAGQELNFAYRLRFTKDPEAAMLGGRVSSTRIGAGGTDILDPNKRKFVVDFTGETLAKLDPATPVEALVFTTSGQLSKPIVQANPEGKGWRLFFELTPNGNTAADLRAFLRNGDDVLSETWSFRWVRE</sequence>
<name>A0A2S7XML2_9GAMM</name>
<evidence type="ECO:0000256" key="3">
    <source>
        <dbReference type="ARBA" id="ARBA00009284"/>
    </source>
</evidence>
<organism evidence="9 10">
    <name type="scientific">Chromatium okenii</name>
    <dbReference type="NCBI Taxonomy" id="61644"/>
    <lineage>
        <taxon>Bacteria</taxon>
        <taxon>Pseudomonadati</taxon>
        <taxon>Pseudomonadota</taxon>
        <taxon>Gammaproteobacteria</taxon>
        <taxon>Chromatiales</taxon>
        <taxon>Chromatiaceae</taxon>
        <taxon>Chromatium</taxon>
    </lineage>
</organism>
<dbReference type="UniPathway" id="UPA00637"/>
<dbReference type="GO" id="GO:0030288">
    <property type="term" value="C:outer membrane-bounded periplasmic space"/>
    <property type="evidence" value="ECO:0007669"/>
    <property type="project" value="TreeGrafter"/>
</dbReference>
<evidence type="ECO:0000256" key="6">
    <source>
        <dbReference type="ARBA" id="ARBA00022764"/>
    </source>
</evidence>
<dbReference type="Proteomes" id="UP000239936">
    <property type="component" value="Unassembled WGS sequence"/>
</dbReference>
<dbReference type="GO" id="GO:0003824">
    <property type="term" value="F:catalytic activity"/>
    <property type="evidence" value="ECO:0007669"/>
    <property type="project" value="InterPro"/>
</dbReference>
<feature type="signal peptide" evidence="7">
    <location>
        <begin position="1"/>
        <end position="23"/>
    </location>
</feature>
<evidence type="ECO:0000259" key="8">
    <source>
        <dbReference type="Pfam" id="PF04349"/>
    </source>
</evidence>
<dbReference type="EMBL" id="PPGH01000038">
    <property type="protein sequence ID" value="PQJ94975.1"/>
    <property type="molecule type" value="Genomic_DNA"/>
</dbReference>
<comment type="similarity">
    <text evidence="3">Belongs to the OpgD/OpgG family.</text>
</comment>
<dbReference type="SUPFAM" id="SSF81296">
    <property type="entry name" value="E set domains"/>
    <property type="match status" value="1"/>
</dbReference>
<feature type="domain" description="Glucan biosynthesis periplasmic MdoG C-terminal" evidence="8">
    <location>
        <begin position="37"/>
        <end position="513"/>
    </location>
</feature>
<keyword evidence="6" id="KW-0574">Periplasm</keyword>
<dbReference type="PIRSF" id="PIRSF006281">
    <property type="entry name" value="MdoG"/>
    <property type="match status" value="1"/>
</dbReference>
<evidence type="ECO:0000313" key="10">
    <source>
        <dbReference type="Proteomes" id="UP000239936"/>
    </source>
</evidence>
<feature type="chain" id="PRO_5015528584" description="Glucans biosynthesis protein G" evidence="7">
    <location>
        <begin position="24"/>
        <end position="516"/>
    </location>
</feature>
<dbReference type="FunFam" id="2.70.98.10:FF:000001">
    <property type="entry name" value="Glucans biosynthesis protein G"/>
    <property type="match status" value="1"/>
</dbReference>
<evidence type="ECO:0000256" key="7">
    <source>
        <dbReference type="SAM" id="SignalP"/>
    </source>
</evidence>
<comment type="caution">
    <text evidence="9">The sequence shown here is derived from an EMBL/GenBank/DDBJ whole genome shotgun (WGS) entry which is preliminary data.</text>
</comment>
<dbReference type="OrthoDB" id="335750at2"/>
<dbReference type="GO" id="GO:0051274">
    <property type="term" value="P:beta-glucan biosynthetic process"/>
    <property type="evidence" value="ECO:0007669"/>
    <property type="project" value="TreeGrafter"/>
</dbReference>
<dbReference type="InterPro" id="IPR011013">
    <property type="entry name" value="Gal_mutarotase_sf_dom"/>
</dbReference>
<accession>A0A2S7XML2</accession>
<proteinExistence type="inferred from homology"/>
<keyword evidence="5 7" id="KW-0732">Signal</keyword>
<protein>
    <recommendedName>
        <fullName evidence="4">Glucans biosynthesis protein G</fullName>
    </recommendedName>
</protein>
<comment type="pathway">
    <text evidence="2">Glycan metabolism; osmoregulated periplasmic glucan (OPG) biosynthesis.</text>
</comment>
<dbReference type="SUPFAM" id="SSF74650">
    <property type="entry name" value="Galactose mutarotase-like"/>
    <property type="match status" value="1"/>
</dbReference>
<dbReference type="GO" id="GO:0030246">
    <property type="term" value="F:carbohydrate binding"/>
    <property type="evidence" value="ECO:0007669"/>
    <property type="project" value="InterPro"/>
</dbReference>
<dbReference type="Gene3D" id="2.60.40.10">
    <property type="entry name" value="Immunoglobulins"/>
    <property type="match status" value="1"/>
</dbReference>
<gene>
    <name evidence="9" type="ORF">CXB77_17880</name>
</gene>
<dbReference type="PANTHER" id="PTHR30504:SF4">
    <property type="entry name" value="GLUCANS BIOSYNTHESIS PROTEIN G"/>
    <property type="match status" value="1"/>
</dbReference>
<evidence type="ECO:0000256" key="5">
    <source>
        <dbReference type="ARBA" id="ARBA00022729"/>
    </source>
</evidence>
<reference evidence="9 10" key="1">
    <citation type="submission" date="2018-01" db="EMBL/GenBank/DDBJ databases">
        <title>The complete genome sequence of Chromatium okenii LaCa, a purple sulfur bacterium with a turbulent life.</title>
        <authorList>
            <person name="Luedin S.M."/>
            <person name="Liechti N."/>
            <person name="Storelli N."/>
            <person name="Danza F."/>
            <person name="Wittwer M."/>
            <person name="Pothier J.F."/>
            <person name="Tonolla M.A."/>
        </authorList>
    </citation>
    <scope>NUCLEOTIDE SEQUENCE [LARGE SCALE GENOMIC DNA]</scope>
    <source>
        <strain evidence="9 10">LaCa</strain>
    </source>
</reference>
<dbReference type="InterPro" id="IPR013783">
    <property type="entry name" value="Ig-like_fold"/>
</dbReference>